<sequence length="353" mass="36314">MTDTQIDEARVEAFAGQLLTDFAGAGTTALTVLGDRLGLYRALTGAGPTTAAKLAATTGLQPRLVTEWLTAQTVSGHLIGDGETFELPLEHALALSVVDSPAYVIGGADIIAGYFLTLDKLERAFRGDGGVAYGEMPGCLHEGIERFFRTAYVNHLAQSWFPAVPGLVDKLTAGARVADIGCGHGVATLLVGQTWPASTVTGFDNHAPSITAARANAVAAGSPGNVSFEVGDSGALTGEYDVVVYFDSLHDLGDPRASLRAAYDALAEGGLLVAVEPWSADDFTTVIGNPLVRANYNASTALCTPGSLSQPGAYGLGTQGGPARRLALLAEAGLADPVVAADTGFNLVLAARR</sequence>
<reference evidence="3 4" key="1">
    <citation type="submission" date="2022-06" db="EMBL/GenBank/DDBJ databases">
        <title>New Species of the Genus Actinoplanes, ActinopZanes ferrugineus.</title>
        <authorList>
            <person name="Ding P."/>
        </authorList>
    </citation>
    <scope>NUCLEOTIDE SEQUENCE [LARGE SCALE GENOMIC DNA]</scope>
    <source>
        <strain evidence="3 4">TRM88003</strain>
    </source>
</reference>
<evidence type="ECO:0000259" key="1">
    <source>
        <dbReference type="Pfam" id="PF13847"/>
    </source>
</evidence>
<keyword evidence="4" id="KW-1185">Reference proteome</keyword>
<evidence type="ECO:0000313" key="3">
    <source>
        <dbReference type="EMBL" id="MCO8271122.1"/>
    </source>
</evidence>
<dbReference type="CDD" id="cd02440">
    <property type="entry name" value="AdoMet_MTases"/>
    <property type="match status" value="1"/>
</dbReference>
<evidence type="ECO:0000259" key="2">
    <source>
        <dbReference type="Pfam" id="PF21320"/>
    </source>
</evidence>
<dbReference type="Pfam" id="PF21320">
    <property type="entry name" value="WHD_Rv2258c"/>
    <property type="match status" value="1"/>
</dbReference>
<name>A0ABT1DJW2_9ACTN</name>
<dbReference type="Pfam" id="PF13847">
    <property type="entry name" value="Methyltransf_31"/>
    <property type="match status" value="1"/>
</dbReference>
<comment type="caution">
    <text evidence="3">The sequence shown here is derived from an EMBL/GenBank/DDBJ whole genome shotgun (WGS) entry which is preliminary data.</text>
</comment>
<dbReference type="InterPro" id="IPR029063">
    <property type="entry name" value="SAM-dependent_MTases_sf"/>
</dbReference>
<dbReference type="EMBL" id="JAMYJR010000010">
    <property type="protein sequence ID" value="MCO8271122.1"/>
    <property type="molecule type" value="Genomic_DNA"/>
</dbReference>
<dbReference type="RefSeq" id="WP_253237255.1">
    <property type="nucleotide sequence ID" value="NZ_JAMYJR010000010.1"/>
</dbReference>
<organism evidence="3 4">
    <name type="scientific">Paractinoplanes aksuensis</name>
    <dbReference type="NCBI Taxonomy" id="2939490"/>
    <lineage>
        <taxon>Bacteria</taxon>
        <taxon>Bacillati</taxon>
        <taxon>Actinomycetota</taxon>
        <taxon>Actinomycetes</taxon>
        <taxon>Micromonosporales</taxon>
        <taxon>Micromonosporaceae</taxon>
        <taxon>Paractinoplanes</taxon>
    </lineage>
</organism>
<proteinExistence type="predicted"/>
<dbReference type="SUPFAM" id="SSF53335">
    <property type="entry name" value="S-adenosyl-L-methionine-dependent methyltransferases"/>
    <property type="match status" value="1"/>
</dbReference>
<dbReference type="InterPro" id="IPR048711">
    <property type="entry name" value="WHD_Rv2258c"/>
</dbReference>
<feature type="domain" description="Methyltransferase" evidence="1">
    <location>
        <begin position="172"/>
        <end position="283"/>
    </location>
</feature>
<dbReference type="GO" id="GO:0032259">
    <property type="term" value="P:methylation"/>
    <property type="evidence" value="ECO:0007669"/>
    <property type="project" value="UniProtKB-KW"/>
</dbReference>
<evidence type="ECO:0000313" key="4">
    <source>
        <dbReference type="Proteomes" id="UP001523369"/>
    </source>
</evidence>
<dbReference type="PANTHER" id="PTHR45128">
    <property type="entry name" value="METHYLTRANSFERASE TYPE 11"/>
    <property type="match status" value="1"/>
</dbReference>
<feature type="domain" description="S-adenosylmethionine-dependent methyltransferase Rv2258c-like winged HTH" evidence="2">
    <location>
        <begin position="27"/>
        <end position="95"/>
    </location>
</feature>
<dbReference type="Proteomes" id="UP001523369">
    <property type="component" value="Unassembled WGS sequence"/>
</dbReference>
<dbReference type="Gene3D" id="3.40.50.150">
    <property type="entry name" value="Vaccinia Virus protein VP39"/>
    <property type="match status" value="1"/>
</dbReference>
<protein>
    <submittedName>
        <fullName evidence="3">Class I SAM-dependent methyltransferase</fullName>
    </submittedName>
</protein>
<gene>
    <name evidence="3" type="ORF">M1L60_11010</name>
</gene>
<keyword evidence="3" id="KW-0489">Methyltransferase</keyword>
<dbReference type="PANTHER" id="PTHR45128:SF2">
    <property type="entry name" value="METHYLTRANSFERASE DOMAIN-CONTAINING PROTEIN"/>
    <property type="match status" value="1"/>
</dbReference>
<accession>A0ABT1DJW2</accession>
<keyword evidence="3" id="KW-0808">Transferase</keyword>
<dbReference type="InterPro" id="IPR053173">
    <property type="entry name" value="SAM-binding_MTase"/>
</dbReference>
<dbReference type="InterPro" id="IPR025714">
    <property type="entry name" value="Methyltranfer_dom"/>
</dbReference>
<dbReference type="GO" id="GO:0008168">
    <property type="term" value="F:methyltransferase activity"/>
    <property type="evidence" value="ECO:0007669"/>
    <property type="project" value="UniProtKB-KW"/>
</dbReference>